<dbReference type="InterPro" id="IPR029058">
    <property type="entry name" value="AB_hydrolase_fold"/>
</dbReference>
<dbReference type="GO" id="GO:0016787">
    <property type="term" value="F:hydrolase activity"/>
    <property type="evidence" value="ECO:0007669"/>
    <property type="project" value="UniProtKB-KW"/>
</dbReference>
<dbReference type="EMBL" id="CP049109">
    <property type="protein sequence ID" value="QIG79731.1"/>
    <property type="molecule type" value="Genomic_DNA"/>
</dbReference>
<dbReference type="InterPro" id="IPR000073">
    <property type="entry name" value="AB_hydrolase_1"/>
</dbReference>
<dbReference type="InterPro" id="IPR050266">
    <property type="entry name" value="AB_hydrolase_sf"/>
</dbReference>
<dbReference type="RefSeq" id="WP_165326731.1">
    <property type="nucleotide sequence ID" value="NZ_CP049109.1"/>
</dbReference>
<name>A0A6G6Y4F8_9SPHN</name>
<dbReference type="KEGG" id="spzr:G5C33_07930"/>
<protein>
    <submittedName>
        <fullName evidence="2">Alpha/beta hydrolase</fullName>
    </submittedName>
</protein>
<organism evidence="2 3">
    <name type="scientific">Stakelama tenebrarum</name>
    <dbReference type="NCBI Taxonomy" id="2711215"/>
    <lineage>
        <taxon>Bacteria</taxon>
        <taxon>Pseudomonadati</taxon>
        <taxon>Pseudomonadota</taxon>
        <taxon>Alphaproteobacteria</taxon>
        <taxon>Sphingomonadales</taxon>
        <taxon>Sphingomonadaceae</taxon>
        <taxon>Stakelama</taxon>
    </lineage>
</organism>
<reference evidence="2 3" key="1">
    <citation type="submission" date="2020-02" db="EMBL/GenBank/DDBJ databases">
        <authorList>
            <person name="Zheng R.K."/>
            <person name="Sun C.M."/>
        </authorList>
    </citation>
    <scope>NUCLEOTIDE SEQUENCE [LARGE SCALE GENOMIC DNA]</scope>
    <source>
        <strain evidence="3">zrk23</strain>
    </source>
</reference>
<dbReference type="PANTHER" id="PTHR43798">
    <property type="entry name" value="MONOACYLGLYCEROL LIPASE"/>
    <property type="match status" value="1"/>
</dbReference>
<proteinExistence type="predicted"/>
<dbReference type="Gene3D" id="3.40.50.1820">
    <property type="entry name" value="alpha/beta hydrolase"/>
    <property type="match status" value="1"/>
</dbReference>
<dbReference type="AlphaFoldDB" id="A0A6G6Y4F8"/>
<evidence type="ECO:0000313" key="2">
    <source>
        <dbReference type="EMBL" id="QIG79731.1"/>
    </source>
</evidence>
<dbReference type="Pfam" id="PF00561">
    <property type="entry name" value="Abhydrolase_1"/>
    <property type="match status" value="1"/>
</dbReference>
<evidence type="ECO:0000313" key="3">
    <source>
        <dbReference type="Proteomes" id="UP000501568"/>
    </source>
</evidence>
<dbReference type="SUPFAM" id="SSF53474">
    <property type="entry name" value="alpha/beta-Hydrolases"/>
    <property type="match status" value="1"/>
</dbReference>
<sequence>MNIFEEADARLLPGFERRFVDTGTGPVRTLTKGNGPPLLMLHGDPQTHLCWHRIAPTLAERFTVVLTDIRGRGETHKPGRAAAGNPYTKREMADEQLAVMQALGHARFALVGHDRGARVAQRMALDHPQAVTRLAVMDIIPSLDFYAEIDARSAQEYFYFFFLTQPHPVPERLIAGDPEGFMRGILEGLSDAPVGYDELAMRAYLAANTTAEAIGAMCECFRTGYHIDTAHEALDREAGRKTVCPTLVTWGTDGVVGRLFDVRRIWERWCDRPQFAPVDSGHFIPEEAPEAALALLQPFLAGSGDIA</sequence>
<keyword evidence="3" id="KW-1185">Reference proteome</keyword>
<keyword evidence="2" id="KW-0378">Hydrolase</keyword>
<dbReference type="GO" id="GO:0016020">
    <property type="term" value="C:membrane"/>
    <property type="evidence" value="ECO:0007669"/>
    <property type="project" value="TreeGrafter"/>
</dbReference>
<accession>A0A6G6Y4F8</accession>
<dbReference type="PRINTS" id="PR00412">
    <property type="entry name" value="EPOXHYDRLASE"/>
</dbReference>
<gene>
    <name evidence="2" type="ORF">G5C33_07930</name>
</gene>
<dbReference type="Proteomes" id="UP000501568">
    <property type="component" value="Chromosome"/>
</dbReference>
<feature type="domain" description="AB hydrolase-1" evidence="1">
    <location>
        <begin position="36"/>
        <end position="289"/>
    </location>
</feature>
<evidence type="ECO:0000259" key="1">
    <source>
        <dbReference type="Pfam" id="PF00561"/>
    </source>
</evidence>
<dbReference type="InterPro" id="IPR000639">
    <property type="entry name" value="Epox_hydrolase-like"/>
</dbReference>
<dbReference type="PANTHER" id="PTHR43798:SF33">
    <property type="entry name" value="HYDROLASE, PUTATIVE (AFU_ORTHOLOGUE AFUA_2G14860)-RELATED"/>
    <property type="match status" value="1"/>
</dbReference>